<dbReference type="PROSITE" id="PS01033">
    <property type="entry name" value="GLOBIN"/>
    <property type="match status" value="1"/>
</dbReference>
<evidence type="ECO:0000313" key="4">
    <source>
        <dbReference type="Proteomes" id="UP000770661"/>
    </source>
</evidence>
<feature type="domain" description="Globin" evidence="2">
    <location>
        <begin position="61"/>
        <end position="197"/>
    </location>
</feature>
<dbReference type="Proteomes" id="UP000770661">
    <property type="component" value="Unassembled WGS sequence"/>
</dbReference>
<dbReference type="InterPro" id="IPR000971">
    <property type="entry name" value="Globin"/>
</dbReference>
<keyword evidence="4" id="KW-1185">Reference proteome</keyword>
<dbReference type="OrthoDB" id="6334282at2759"/>
<evidence type="ECO:0000259" key="2">
    <source>
        <dbReference type="PROSITE" id="PS01033"/>
    </source>
</evidence>
<dbReference type="SUPFAM" id="SSF46458">
    <property type="entry name" value="Globin-like"/>
    <property type="match status" value="1"/>
</dbReference>
<keyword evidence="1" id="KW-0479">Metal-binding</keyword>
<dbReference type="Pfam" id="PF00042">
    <property type="entry name" value="Globin"/>
    <property type="match status" value="1"/>
</dbReference>
<dbReference type="EMBL" id="JACEEZ010000156">
    <property type="protein sequence ID" value="KAG0730480.1"/>
    <property type="molecule type" value="Genomic_DNA"/>
</dbReference>
<keyword evidence="1" id="KW-0561">Oxygen transport</keyword>
<sequence>MTKKMKKRKEEKERTDSNIPTGLNSDYFLLRTRRLRRVGAVTFPEEGDLGQESEVVDPTTGLTLRHRTAIVRTWDLVRPDIKIHGANFFLAAEVDGHEHTDAHIQHSLRLVMMSISSMVDNLDDVSVLVEILKTTAVNHKQRGIPHNDFVSFFQLLLSPVLVKYLRDNLGAAWSPVAEEGWTQVLKVINSVIFSVYEA</sequence>
<dbReference type="GO" id="GO:0019825">
    <property type="term" value="F:oxygen binding"/>
    <property type="evidence" value="ECO:0007669"/>
    <property type="project" value="InterPro"/>
</dbReference>
<keyword evidence="1" id="KW-0408">Iron</keyword>
<keyword evidence="1" id="KW-0813">Transport</keyword>
<organism evidence="3 4">
    <name type="scientific">Chionoecetes opilio</name>
    <name type="common">Atlantic snow crab</name>
    <name type="synonym">Cancer opilio</name>
    <dbReference type="NCBI Taxonomy" id="41210"/>
    <lineage>
        <taxon>Eukaryota</taxon>
        <taxon>Metazoa</taxon>
        <taxon>Ecdysozoa</taxon>
        <taxon>Arthropoda</taxon>
        <taxon>Crustacea</taxon>
        <taxon>Multicrustacea</taxon>
        <taxon>Malacostraca</taxon>
        <taxon>Eumalacostraca</taxon>
        <taxon>Eucarida</taxon>
        <taxon>Decapoda</taxon>
        <taxon>Pleocyemata</taxon>
        <taxon>Brachyura</taxon>
        <taxon>Eubrachyura</taxon>
        <taxon>Majoidea</taxon>
        <taxon>Majidae</taxon>
        <taxon>Chionoecetes</taxon>
    </lineage>
</organism>
<dbReference type="InterPro" id="IPR012292">
    <property type="entry name" value="Globin/Proto"/>
</dbReference>
<dbReference type="AlphaFoldDB" id="A0A8J4YNT6"/>
<dbReference type="CDD" id="cd01040">
    <property type="entry name" value="Mb-like"/>
    <property type="match status" value="1"/>
</dbReference>
<dbReference type="InterPro" id="IPR044399">
    <property type="entry name" value="Mb-like_M"/>
</dbReference>
<comment type="caution">
    <text evidence="3">The sequence shown here is derived from an EMBL/GenBank/DDBJ whole genome shotgun (WGS) entry which is preliminary data.</text>
</comment>
<gene>
    <name evidence="3" type="ORF">GWK47_028182</name>
</gene>
<comment type="similarity">
    <text evidence="1">Belongs to the globin family.</text>
</comment>
<name>A0A8J4YNT6_CHIOP</name>
<dbReference type="GO" id="GO:0020037">
    <property type="term" value="F:heme binding"/>
    <property type="evidence" value="ECO:0007669"/>
    <property type="project" value="InterPro"/>
</dbReference>
<keyword evidence="1" id="KW-0349">Heme</keyword>
<dbReference type="GO" id="GO:0005344">
    <property type="term" value="F:oxygen carrier activity"/>
    <property type="evidence" value="ECO:0007669"/>
    <property type="project" value="UniProtKB-KW"/>
</dbReference>
<dbReference type="Gene3D" id="1.10.490.10">
    <property type="entry name" value="Globins"/>
    <property type="match status" value="1"/>
</dbReference>
<reference evidence="3" key="1">
    <citation type="submission" date="2020-07" db="EMBL/GenBank/DDBJ databases">
        <title>The High-quality genome of the commercially important snow crab, Chionoecetes opilio.</title>
        <authorList>
            <person name="Jeong J.-H."/>
            <person name="Ryu S."/>
        </authorList>
    </citation>
    <scope>NUCLEOTIDE SEQUENCE</scope>
    <source>
        <strain evidence="3">MADBK_172401_WGS</strain>
        <tissue evidence="3">Digestive gland</tissue>
    </source>
</reference>
<proteinExistence type="inferred from homology"/>
<evidence type="ECO:0000313" key="3">
    <source>
        <dbReference type="EMBL" id="KAG0730480.1"/>
    </source>
</evidence>
<evidence type="ECO:0000256" key="1">
    <source>
        <dbReference type="RuleBase" id="RU000356"/>
    </source>
</evidence>
<accession>A0A8J4YNT6</accession>
<dbReference type="InterPro" id="IPR009050">
    <property type="entry name" value="Globin-like_sf"/>
</dbReference>
<protein>
    <recommendedName>
        <fullName evidence="2">Globin domain-containing protein</fullName>
    </recommendedName>
</protein>